<sequence>FNSALSACQKSGRWQRVICLAEEIRRHGLLPQSSRTLDDAAFGSLIAAVAGAARWQSGLVLLADMRAVSLQPYSFSFQQVFAGAQRLPEPNDQHGAESSWRWSPELFTEVSSGSRAALRRLCGAEEAYVQREPNR</sequence>
<dbReference type="EMBL" id="CAJNNV010019241">
    <property type="protein sequence ID" value="CAE8606449.1"/>
    <property type="molecule type" value="Genomic_DNA"/>
</dbReference>
<feature type="non-terminal residue" evidence="2">
    <location>
        <position position="1"/>
    </location>
</feature>
<dbReference type="Gene3D" id="1.25.40.10">
    <property type="entry name" value="Tetratricopeptide repeat domain"/>
    <property type="match status" value="1"/>
</dbReference>
<evidence type="ECO:0000256" key="1">
    <source>
        <dbReference type="PROSITE-ProRule" id="PRU00708"/>
    </source>
</evidence>
<keyword evidence="3" id="KW-1185">Reference proteome</keyword>
<evidence type="ECO:0000313" key="3">
    <source>
        <dbReference type="Proteomes" id="UP000654075"/>
    </source>
</evidence>
<evidence type="ECO:0000313" key="2">
    <source>
        <dbReference type="EMBL" id="CAE8606449.1"/>
    </source>
</evidence>
<dbReference type="InterPro" id="IPR011990">
    <property type="entry name" value="TPR-like_helical_dom_sf"/>
</dbReference>
<dbReference type="AlphaFoldDB" id="A0A813F4M7"/>
<feature type="non-terminal residue" evidence="2">
    <location>
        <position position="135"/>
    </location>
</feature>
<organism evidence="2 3">
    <name type="scientific">Polarella glacialis</name>
    <name type="common">Dinoflagellate</name>
    <dbReference type="NCBI Taxonomy" id="89957"/>
    <lineage>
        <taxon>Eukaryota</taxon>
        <taxon>Sar</taxon>
        <taxon>Alveolata</taxon>
        <taxon>Dinophyceae</taxon>
        <taxon>Suessiales</taxon>
        <taxon>Suessiaceae</taxon>
        <taxon>Polarella</taxon>
    </lineage>
</organism>
<name>A0A813F4M7_POLGL</name>
<comment type="caution">
    <text evidence="2">The sequence shown here is derived from an EMBL/GenBank/DDBJ whole genome shotgun (WGS) entry which is preliminary data.</text>
</comment>
<dbReference type="InterPro" id="IPR002885">
    <property type="entry name" value="PPR_rpt"/>
</dbReference>
<feature type="repeat" description="PPR" evidence="1">
    <location>
        <begin position="1"/>
        <end position="31"/>
    </location>
</feature>
<dbReference type="Proteomes" id="UP000654075">
    <property type="component" value="Unassembled WGS sequence"/>
</dbReference>
<dbReference type="PROSITE" id="PS51375">
    <property type="entry name" value="PPR"/>
    <property type="match status" value="1"/>
</dbReference>
<gene>
    <name evidence="2" type="ORF">PGLA1383_LOCUS24428</name>
</gene>
<protein>
    <submittedName>
        <fullName evidence="2">Uncharacterized protein</fullName>
    </submittedName>
</protein>
<accession>A0A813F4M7</accession>
<reference evidence="2" key="1">
    <citation type="submission" date="2021-02" db="EMBL/GenBank/DDBJ databases">
        <authorList>
            <person name="Dougan E. K."/>
            <person name="Rhodes N."/>
            <person name="Thang M."/>
            <person name="Chan C."/>
        </authorList>
    </citation>
    <scope>NUCLEOTIDE SEQUENCE</scope>
</reference>
<proteinExistence type="predicted"/>